<keyword evidence="3" id="KW-1185">Reference proteome</keyword>
<organism evidence="2 3">
    <name type="scientific">Pristionchus pacificus</name>
    <name type="common">Parasitic nematode worm</name>
    <dbReference type="NCBI Taxonomy" id="54126"/>
    <lineage>
        <taxon>Eukaryota</taxon>
        <taxon>Metazoa</taxon>
        <taxon>Ecdysozoa</taxon>
        <taxon>Nematoda</taxon>
        <taxon>Chromadorea</taxon>
        <taxon>Rhabditida</taxon>
        <taxon>Rhabditina</taxon>
        <taxon>Diplogasteromorpha</taxon>
        <taxon>Diplogasteroidea</taxon>
        <taxon>Neodiplogasteridae</taxon>
        <taxon>Pristionchus</taxon>
    </lineage>
</organism>
<dbReference type="EnsemblMetazoa" id="PPA24059.1">
    <property type="protein sequence ID" value="PPA24059.1"/>
    <property type="gene ID" value="WBGene00113613"/>
</dbReference>
<protein>
    <submittedName>
        <fullName evidence="2">Uncharacterized protein</fullName>
    </submittedName>
</protein>
<feature type="compositionally biased region" description="Low complexity" evidence="1">
    <location>
        <begin position="1"/>
        <end position="25"/>
    </location>
</feature>
<evidence type="ECO:0000256" key="1">
    <source>
        <dbReference type="SAM" id="MobiDB-lite"/>
    </source>
</evidence>
<accession>A0A2A6C7I9</accession>
<feature type="region of interest" description="Disordered" evidence="1">
    <location>
        <begin position="208"/>
        <end position="242"/>
    </location>
</feature>
<dbReference type="Proteomes" id="UP000005239">
    <property type="component" value="Unassembled WGS sequence"/>
</dbReference>
<sequence>MASSSAAPKTSATTKMTTTTAMTPSPKIPPSSSALATWSYSPLASFRSGMTTPGSVGDLSVRRSSTNFITPGKSLAESIVTLTLIGVASILLASLDTLLGGVIVSNLALLAGLYAYQWTQVHSYKLDPRCSIILDEANVLSITSNFDHEMLGFIERLEPTKKPSESAEAQLKPKSLWDALFFDDRRYKIEEFYRGVYGNEYAVAKKREEEEMEDSRQRIAAAATSVQKTQEMSDEQRSPSDR</sequence>
<reference evidence="3" key="1">
    <citation type="journal article" date="2008" name="Nat. Genet.">
        <title>The Pristionchus pacificus genome provides a unique perspective on nematode lifestyle and parasitism.</title>
        <authorList>
            <person name="Dieterich C."/>
            <person name="Clifton S.W."/>
            <person name="Schuster L.N."/>
            <person name="Chinwalla A."/>
            <person name="Delehaunty K."/>
            <person name="Dinkelacker I."/>
            <person name="Fulton L."/>
            <person name="Fulton R."/>
            <person name="Godfrey J."/>
            <person name="Minx P."/>
            <person name="Mitreva M."/>
            <person name="Roeseler W."/>
            <person name="Tian H."/>
            <person name="Witte H."/>
            <person name="Yang S.P."/>
            <person name="Wilson R.K."/>
            <person name="Sommer R.J."/>
        </authorList>
    </citation>
    <scope>NUCLEOTIDE SEQUENCE [LARGE SCALE GENOMIC DNA]</scope>
    <source>
        <strain evidence="3">PS312</strain>
    </source>
</reference>
<accession>A0A8R1UHG5</accession>
<feature type="region of interest" description="Disordered" evidence="1">
    <location>
        <begin position="1"/>
        <end position="33"/>
    </location>
</feature>
<gene>
    <name evidence="2" type="primary">WBGene00113613</name>
</gene>
<evidence type="ECO:0000313" key="3">
    <source>
        <dbReference type="Proteomes" id="UP000005239"/>
    </source>
</evidence>
<name>A0A2A6C7I9_PRIPA</name>
<reference evidence="2" key="2">
    <citation type="submission" date="2022-06" db="UniProtKB">
        <authorList>
            <consortium name="EnsemblMetazoa"/>
        </authorList>
    </citation>
    <scope>IDENTIFICATION</scope>
    <source>
        <strain evidence="2">PS312</strain>
    </source>
</reference>
<proteinExistence type="predicted"/>
<evidence type="ECO:0000313" key="2">
    <source>
        <dbReference type="EnsemblMetazoa" id="PPA24059.1"/>
    </source>
</evidence>
<feature type="compositionally biased region" description="Basic and acidic residues" evidence="1">
    <location>
        <begin position="208"/>
        <end position="217"/>
    </location>
</feature>
<dbReference type="OrthoDB" id="5862332at2759"/>
<dbReference type="AlphaFoldDB" id="A0A2A6C7I9"/>